<dbReference type="Pfam" id="PF03466">
    <property type="entry name" value="LysR_substrate"/>
    <property type="match status" value="1"/>
</dbReference>
<dbReference type="SUPFAM" id="SSF46785">
    <property type="entry name" value="Winged helix' DNA-binding domain"/>
    <property type="match status" value="1"/>
</dbReference>
<gene>
    <name evidence="6" type="primary">cynR_15</name>
    <name evidence="6" type="ORF">PIGHUM_01873</name>
</gene>
<evidence type="ECO:0000259" key="5">
    <source>
        <dbReference type="PROSITE" id="PS50931"/>
    </source>
</evidence>
<dbReference type="GO" id="GO:0003700">
    <property type="term" value="F:DNA-binding transcription factor activity"/>
    <property type="evidence" value="ECO:0007669"/>
    <property type="project" value="InterPro"/>
</dbReference>
<evidence type="ECO:0000256" key="1">
    <source>
        <dbReference type="ARBA" id="ARBA00009437"/>
    </source>
</evidence>
<dbReference type="EMBL" id="UWPJ01000016">
    <property type="protein sequence ID" value="VCU69808.1"/>
    <property type="molecule type" value="Genomic_DNA"/>
</dbReference>
<protein>
    <submittedName>
        <fullName evidence="6">HTH-type transcriptional regulator CynR</fullName>
    </submittedName>
</protein>
<dbReference type="InterPro" id="IPR036388">
    <property type="entry name" value="WH-like_DNA-bd_sf"/>
</dbReference>
<dbReference type="PRINTS" id="PR00039">
    <property type="entry name" value="HTHLYSR"/>
</dbReference>
<dbReference type="PANTHER" id="PTHR30419">
    <property type="entry name" value="HTH-TYPE TRANSCRIPTIONAL REGULATOR YBHD"/>
    <property type="match status" value="1"/>
</dbReference>
<dbReference type="PANTHER" id="PTHR30419:SF30">
    <property type="entry name" value="LYSR FAMILY TRANSCRIPTIONAL REGULATOR"/>
    <property type="match status" value="1"/>
</dbReference>
<dbReference type="InterPro" id="IPR050950">
    <property type="entry name" value="HTH-type_LysR_regulators"/>
</dbReference>
<dbReference type="FunFam" id="1.10.10.10:FF:000001">
    <property type="entry name" value="LysR family transcriptional regulator"/>
    <property type="match status" value="1"/>
</dbReference>
<dbReference type="GO" id="GO:0003677">
    <property type="term" value="F:DNA binding"/>
    <property type="evidence" value="ECO:0007669"/>
    <property type="project" value="UniProtKB-KW"/>
</dbReference>
<dbReference type="InterPro" id="IPR036390">
    <property type="entry name" value="WH_DNA-bd_sf"/>
</dbReference>
<dbReference type="OrthoDB" id="8524600at2"/>
<keyword evidence="2" id="KW-0805">Transcription regulation</keyword>
<name>A0A3P4B2E1_9BURK</name>
<feature type="domain" description="HTH lysR-type" evidence="5">
    <location>
        <begin position="1"/>
        <end position="58"/>
    </location>
</feature>
<comment type="similarity">
    <text evidence="1">Belongs to the LysR transcriptional regulatory family.</text>
</comment>
<reference evidence="6 7" key="1">
    <citation type="submission" date="2018-10" db="EMBL/GenBank/DDBJ databases">
        <authorList>
            <person name="Criscuolo A."/>
        </authorList>
    </citation>
    <scope>NUCLEOTIDE SEQUENCE [LARGE SCALE GENOMIC DNA]</scope>
    <source>
        <strain evidence="6">DnA1</strain>
    </source>
</reference>
<evidence type="ECO:0000256" key="3">
    <source>
        <dbReference type="ARBA" id="ARBA00023125"/>
    </source>
</evidence>
<dbReference type="Proteomes" id="UP000277294">
    <property type="component" value="Unassembled WGS sequence"/>
</dbReference>
<dbReference type="Pfam" id="PF00126">
    <property type="entry name" value="HTH_1"/>
    <property type="match status" value="1"/>
</dbReference>
<evidence type="ECO:0000256" key="4">
    <source>
        <dbReference type="ARBA" id="ARBA00023163"/>
    </source>
</evidence>
<proteinExistence type="inferred from homology"/>
<dbReference type="InterPro" id="IPR005119">
    <property type="entry name" value="LysR_subst-bd"/>
</dbReference>
<accession>A0A3P4B2E1</accession>
<dbReference type="AlphaFoldDB" id="A0A3P4B2E1"/>
<evidence type="ECO:0000256" key="2">
    <source>
        <dbReference type="ARBA" id="ARBA00023015"/>
    </source>
</evidence>
<dbReference type="Gene3D" id="3.40.190.290">
    <property type="match status" value="1"/>
</dbReference>
<keyword evidence="7" id="KW-1185">Reference proteome</keyword>
<evidence type="ECO:0000313" key="7">
    <source>
        <dbReference type="Proteomes" id="UP000277294"/>
    </source>
</evidence>
<dbReference type="SUPFAM" id="SSF53850">
    <property type="entry name" value="Periplasmic binding protein-like II"/>
    <property type="match status" value="1"/>
</dbReference>
<dbReference type="PROSITE" id="PS50931">
    <property type="entry name" value="HTH_LYSR"/>
    <property type="match status" value="1"/>
</dbReference>
<organism evidence="6 7">
    <name type="scientific">Pigmentiphaga humi</name>
    <dbReference type="NCBI Taxonomy" id="2478468"/>
    <lineage>
        <taxon>Bacteria</taxon>
        <taxon>Pseudomonadati</taxon>
        <taxon>Pseudomonadota</taxon>
        <taxon>Betaproteobacteria</taxon>
        <taxon>Burkholderiales</taxon>
        <taxon>Alcaligenaceae</taxon>
        <taxon>Pigmentiphaga</taxon>
    </lineage>
</organism>
<dbReference type="GO" id="GO:0005829">
    <property type="term" value="C:cytosol"/>
    <property type="evidence" value="ECO:0007669"/>
    <property type="project" value="TreeGrafter"/>
</dbReference>
<sequence length="305" mass="33889">MKFSAVRDFIVVAEMGGLRAAARALGVPQPAITRSIRELEKELGVPLFERSHRGVQLTEIGQVFLRRATAVRNELQRARDEVDQLRGHAHGTMTVCLSSVPHLALLPNALTPFRARFPEVDLRIIDAVFPTVEASLKDGTIDCYIGPPPARLPAEFQSEKLFDNSRIILGRQGHPLAHARSLRELAGAEWITTSITYKAEEELGPLFAEHGLPPPKLVVRAQSAMTFLVTMAYSDLLMMLPRQWVDFPLWKNILVQIRVREPLPAPPICIIRRTGMPLTPAADYFCTLVRRAVGHMDSLARADGG</sequence>
<keyword evidence="4" id="KW-0804">Transcription</keyword>
<dbReference type="Gene3D" id="1.10.10.10">
    <property type="entry name" value="Winged helix-like DNA-binding domain superfamily/Winged helix DNA-binding domain"/>
    <property type="match status" value="1"/>
</dbReference>
<dbReference type="RefSeq" id="WP_124079322.1">
    <property type="nucleotide sequence ID" value="NZ_UWPJ01000016.1"/>
</dbReference>
<dbReference type="InterPro" id="IPR000847">
    <property type="entry name" value="LysR_HTH_N"/>
</dbReference>
<evidence type="ECO:0000313" key="6">
    <source>
        <dbReference type="EMBL" id="VCU69808.1"/>
    </source>
</evidence>
<keyword evidence="3" id="KW-0238">DNA-binding</keyword>